<sequence length="249" mass="27912">MAPSLLRDNIIGLWVCFYIIFTGNKLNKFVNMHQLVTLLYGIHIVVFIICIYVILSRWRQSRFVIGLLIVSTLIFMCATIQMVCTILVAVLTTDLSGSISVRSQIFFKFMDGAHSQILAMADAQTLLNQKNFANLMICIEYTVTTVNVLLTDGLLIWRCYMLWSRRWQVVVIPIMLLLAGSGLAFDVVAIAVKMYLIRYRAPVSAPLPLPGWDDLGAQVWPLSGASYTAYFVDNVIITTLIGYGSLLDA</sequence>
<evidence type="ECO:0000313" key="3">
    <source>
        <dbReference type="Proteomes" id="UP000076761"/>
    </source>
</evidence>
<dbReference type="Proteomes" id="UP000076761">
    <property type="component" value="Unassembled WGS sequence"/>
</dbReference>
<dbReference type="OrthoDB" id="3226582at2759"/>
<accession>A0A165SZM8</accession>
<keyword evidence="1" id="KW-0812">Transmembrane</keyword>
<keyword evidence="3" id="KW-1185">Reference proteome</keyword>
<feature type="transmembrane region" description="Helical" evidence="1">
    <location>
        <begin position="35"/>
        <end position="55"/>
    </location>
</feature>
<feature type="transmembrane region" description="Helical" evidence="1">
    <location>
        <begin position="132"/>
        <end position="157"/>
    </location>
</feature>
<feature type="transmembrane region" description="Helical" evidence="1">
    <location>
        <begin position="5"/>
        <end position="23"/>
    </location>
</feature>
<keyword evidence="1" id="KW-1133">Transmembrane helix</keyword>
<reference evidence="2 3" key="1">
    <citation type="journal article" date="2016" name="Mol. Biol. Evol.">
        <title>Comparative Genomics of Early-Diverging Mushroom-Forming Fungi Provides Insights into the Origins of Lignocellulose Decay Capabilities.</title>
        <authorList>
            <person name="Nagy L.G."/>
            <person name="Riley R."/>
            <person name="Tritt A."/>
            <person name="Adam C."/>
            <person name="Daum C."/>
            <person name="Floudas D."/>
            <person name="Sun H."/>
            <person name="Yadav J.S."/>
            <person name="Pangilinan J."/>
            <person name="Larsson K.H."/>
            <person name="Matsuura K."/>
            <person name="Barry K."/>
            <person name="Labutti K."/>
            <person name="Kuo R."/>
            <person name="Ohm R.A."/>
            <person name="Bhattacharya S.S."/>
            <person name="Shirouzu T."/>
            <person name="Yoshinaga Y."/>
            <person name="Martin F.M."/>
            <person name="Grigoriev I.V."/>
            <person name="Hibbett D.S."/>
        </authorList>
    </citation>
    <scope>NUCLEOTIDE SEQUENCE [LARGE SCALE GENOMIC DNA]</scope>
    <source>
        <strain evidence="2 3">HHB14362 ss-1</strain>
    </source>
</reference>
<proteinExistence type="predicted"/>
<feature type="transmembrane region" description="Helical" evidence="1">
    <location>
        <begin position="169"/>
        <end position="192"/>
    </location>
</feature>
<name>A0A165SZM8_9AGAM</name>
<gene>
    <name evidence="2" type="ORF">NEOLEDRAFT_1178043</name>
</gene>
<protein>
    <submittedName>
        <fullName evidence="2">Uncharacterized protein</fullName>
    </submittedName>
</protein>
<dbReference type="InParanoid" id="A0A165SZM8"/>
<organism evidence="2 3">
    <name type="scientific">Neolentinus lepideus HHB14362 ss-1</name>
    <dbReference type="NCBI Taxonomy" id="1314782"/>
    <lineage>
        <taxon>Eukaryota</taxon>
        <taxon>Fungi</taxon>
        <taxon>Dikarya</taxon>
        <taxon>Basidiomycota</taxon>
        <taxon>Agaricomycotina</taxon>
        <taxon>Agaricomycetes</taxon>
        <taxon>Gloeophyllales</taxon>
        <taxon>Gloeophyllaceae</taxon>
        <taxon>Neolentinus</taxon>
    </lineage>
</organism>
<evidence type="ECO:0000313" key="2">
    <source>
        <dbReference type="EMBL" id="KZT25912.1"/>
    </source>
</evidence>
<feature type="transmembrane region" description="Helical" evidence="1">
    <location>
        <begin position="227"/>
        <end position="247"/>
    </location>
</feature>
<keyword evidence="1" id="KW-0472">Membrane</keyword>
<dbReference type="EMBL" id="KV425569">
    <property type="protein sequence ID" value="KZT25912.1"/>
    <property type="molecule type" value="Genomic_DNA"/>
</dbReference>
<feature type="transmembrane region" description="Helical" evidence="1">
    <location>
        <begin position="67"/>
        <end position="91"/>
    </location>
</feature>
<evidence type="ECO:0000256" key="1">
    <source>
        <dbReference type="SAM" id="Phobius"/>
    </source>
</evidence>
<dbReference type="AlphaFoldDB" id="A0A165SZM8"/>